<dbReference type="Gene3D" id="1.10.3810.10">
    <property type="entry name" value="Biosynthetic peptidoglycan transglycosylase-like"/>
    <property type="match status" value="1"/>
</dbReference>
<dbReference type="Pfam" id="PF00905">
    <property type="entry name" value="Transpeptidase"/>
    <property type="match status" value="1"/>
</dbReference>
<evidence type="ECO:0000259" key="13">
    <source>
        <dbReference type="Pfam" id="PF00912"/>
    </source>
</evidence>
<keyword evidence="5" id="KW-0645">Protease</keyword>
<comment type="similarity">
    <text evidence="2">In the C-terminal section; belongs to the transpeptidase family.</text>
</comment>
<evidence type="ECO:0000313" key="14">
    <source>
        <dbReference type="EMBL" id="HHI88855.1"/>
    </source>
</evidence>
<feature type="domain" description="Glycosyl transferase family 51" evidence="13">
    <location>
        <begin position="55"/>
        <end position="227"/>
    </location>
</feature>
<evidence type="ECO:0000256" key="5">
    <source>
        <dbReference type="ARBA" id="ARBA00022670"/>
    </source>
</evidence>
<evidence type="ECO:0000256" key="3">
    <source>
        <dbReference type="ARBA" id="ARBA00007739"/>
    </source>
</evidence>
<keyword evidence="8" id="KW-0378">Hydrolase</keyword>
<dbReference type="GO" id="GO:0006508">
    <property type="term" value="P:proteolysis"/>
    <property type="evidence" value="ECO:0007669"/>
    <property type="project" value="UniProtKB-KW"/>
</dbReference>
<proteinExistence type="inferred from homology"/>
<dbReference type="PANTHER" id="PTHR32282:SF15">
    <property type="entry name" value="PENICILLIN-BINDING PROTEIN 1C"/>
    <property type="match status" value="1"/>
</dbReference>
<dbReference type="Gene3D" id="3.40.710.10">
    <property type="entry name" value="DD-peptidase/beta-lactamase superfamily"/>
    <property type="match status" value="1"/>
</dbReference>
<keyword evidence="4" id="KW-0121">Carboxypeptidase</keyword>
<comment type="catalytic activity">
    <reaction evidence="11">
        <text>[GlcNAc-(1-&gt;4)-Mur2Ac(oyl-L-Ala-gamma-D-Glu-L-Lys-D-Ala-D-Ala)](n)-di-trans,octa-cis-undecaprenyl diphosphate + beta-D-GlcNAc-(1-&gt;4)-Mur2Ac(oyl-L-Ala-gamma-D-Glu-L-Lys-D-Ala-D-Ala)-di-trans,octa-cis-undecaprenyl diphosphate = [GlcNAc-(1-&gt;4)-Mur2Ac(oyl-L-Ala-gamma-D-Glu-L-Lys-D-Ala-D-Ala)](n+1)-di-trans,octa-cis-undecaprenyl diphosphate + di-trans,octa-cis-undecaprenyl diphosphate + H(+)</text>
        <dbReference type="Rhea" id="RHEA:23708"/>
        <dbReference type="Rhea" id="RHEA-COMP:9602"/>
        <dbReference type="Rhea" id="RHEA-COMP:9603"/>
        <dbReference type="ChEBI" id="CHEBI:15378"/>
        <dbReference type="ChEBI" id="CHEBI:58405"/>
        <dbReference type="ChEBI" id="CHEBI:60033"/>
        <dbReference type="ChEBI" id="CHEBI:78435"/>
        <dbReference type="EC" id="2.4.99.28"/>
    </reaction>
</comment>
<organism evidence="14">
    <name type="scientific">Hellea balneolensis</name>
    <dbReference type="NCBI Taxonomy" id="287478"/>
    <lineage>
        <taxon>Bacteria</taxon>
        <taxon>Pseudomonadati</taxon>
        <taxon>Pseudomonadota</taxon>
        <taxon>Alphaproteobacteria</taxon>
        <taxon>Maricaulales</taxon>
        <taxon>Robiginitomaculaceae</taxon>
        <taxon>Hellea</taxon>
    </lineage>
</organism>
<name>A0A7V5U199_9PROT</name>
<reference evidence="14" key="1">
    <citation type="journal article" date="2020" name="mSystems">
        <title>Genome- and Community-Level Interaction Insights into Carbon Utilization and Element Cycling Functions of Hydrothermarchaeota in Hydrothermal Sediment.</title>
        <authorList>
            <person name="Zhou Z."/>
            <person name="Liu Y."/>
            <person name="Xu W."/>
            <person name="Pan J."/>
            <person name="Luo Z.H."/>
            <person name="Li M."/>
        </authorList>
    </citation>
    <scope>NUCLEOTIDE SEQUENCE [LARGE SCALE GENOMIC DNA]</scope>
    <source>
        <strain evidence="14">HyVt-538</strain>
    </source>
</reference>
<comment type="pathway">
    <text evidence="1">Cell wall biogenesis; peptidoglycan biosynthesis.</text>
</comment>
<feature type="non-terminal residue" evidence="14">
    <location>
        <position position="424"/>
    </location>
</feature>
<evidence type="ECO:0000256" key="11">
    <source>
        <dbReference type="ARBA" id="ARBA00049902"/>
    </source>
</evidence>
<accession>A0A7V5U199</accession>
<dbReference type="EMBL" id="DROP01000188">
    <property type="protein sequence ID" value="HHI88855.1"/>
    <property type="molecule type" value="Genomic_DNA"/>
</dbReference>
<evidence type="ECO:0000256" key="7">
    <source>
        <dbReference type="ARBA" id="ARBA00022679"/>
    </source>
</evidence>
<dbReference type="InterPro" id="IPR012338">
    <property type="entry name" value="Beta-lactam/transpept-like"/>
</dbReference>
<dbReference type="Pfam" id="PF00912">
    <property type="entry name" value="Transgly"/>
    <property type="match status" value="1"/>
</dbReference>
<evidence type="ECO:0000256" key="6">
    <source>
        <dbReference type="ARBA" id="ARBA00022676"/>
    </source>
</evidence>
<protein>
    <recommendedName>
        <fullName evidence="10">peptidoglycan glycosyltransferase</fullName>
        <ecNumber evidence="10">2.4.99.28</ecNumber>
    </recommendedName>
</protein>
<evidence type="ECO:0000256" key="9">
    <source>
        <dbReference type="ARBA" id="ARBA00023268"/>
    </source>
</evidence>
<evidence type="ECO:0000256" key="10">
    <source>
        <dbReference type="ARBA" id="ARBA00044770"/>
    </source>
</evidence>
<dbReference type="EC" id="2.4.99.28" evidence="10"/>
<dbReference type="SUPFAM" id="SSF53955">
    <property type="entry name" value="Lysozyme-like"/>
    <property type="match status" value="1"/>
</dbReference>
<keyword evidence="7" id="KW-0808">Transferase</keyword>
<evidence type="ECO:0000256" key="8">
    <source>
        <dbReference type="ARBA" id="ARBA00022801"/>
    </source>
</evidence>
<sequence length="424" mass="47602">MRKSRQYPKAVRKLKWALLAGLTLLLGLNMAFPPPVERAYETSIVVTDHDGEWLSTFPISGHRWRLRAELDEIDPRFIRALLALEDKRFVHHSGVDIPAVLRALRSWQREGQPVSGASTLTMQLARQLEPRPRTLRSKFIEMLRAMQIEARLSKREILTLYLTHTPYGGNVEGLAAATHVYFGKTPDHLTDSEIALLLALPQAPEARRPDRHPKAAKQGRDKVLRRLYQAGLLDQKHYNEARQAAIPAMRQTFPQTAWLTAGRLKQHAGRNGRVRTTLDYDIQGAAERLARTYTQDRQSNVAILVVENASMKVRASVGSAGRDRPGGWIDMTDRLRSPGSTLKPFIYGLAFDDGLSTPGSFILDAPTRFGSYRPENFNRRYHGDVRVYEALAHSLNVPAVLALDKIGIERFAATLQLAGADLVV</sequence>
<dbReference type="InterPro" id="IPR023346">
    <property type="entry name" value="Lysozyme-like_dom_sf"/>
</dbReference>
<dbReference type="InterPro" id="IPR050396">
    <property type="entry name" value="Glycosyltr_51/Transpeptidase"/>
</dbReference>
<evidence type="ECO:0000259" key="12">
    <source>
        <dbReference type="Pfam" id="PF00905"/>
    </source>
</evidence>
<dbReference type="GO" id="GO:0008658">
    <property type="term" value="F:penicillin binding"/>
    <property type="evidence" value="ECO:0007669"/>
    <property type="project" value="InterPro"/>
</dbReference>
<dbReference type="GO" id="GO:0030288">
    <property type="term" value="C:outer membrane-bounded periplasmic space"/>
    <property type="evidence" value="ECO:0007669"/>
    <property type="project" value="TreeGrafter"/>
</dbReference>
<evidence type="ECO:0000256" key="4">
    <source>
        <dbReference type="ARBA" id="ARBA00022645"/>
    </source>
</evidence>
<evidence type="ECO:0000256" key="2">
    <source>
        <dbReference type="ARBA" id="ARBA00007090"/>
    </source>
</evidence>
<dbReference type="AlphaFoldDB" id="A0A7V5U199"/>
<gene>
    <name evidence="14" type="ORF">ENK01_02785</name>
</gene>
<evidence type="ECO:0000256" key="1">
    <source>
        <dbReference type="ARBA" id="ARBA00004752"/>
    </source>
</evidence>
<dbReference type="InterPro" id="IPR036950">
    <property type="entry name" value="PBP_transglycosylase"/>
</dbReference>
<comment type="caution">
    <text evidence="14">The sequence shown here is derived from an EMBL/GenBank/DDBJ whole genome shotgun (WGS) entry which is preliminary data.</text>
</comment>
<dbReference type="Proteomes" id="UP000885806">
    <property type="component" value="Unassembled WGS sequence"/>
</dbReference>
<dbReference type="UniPathway" id="UPA00219"/>
<dbReference type="InterPro" id="IPR001460">
    <property type="entry name" value="PCN-bd_Tpept"/>
</dbReference>
<comment type="similarity">
    <text evidence="3">In the N-terminal section; belongs to the glycosyltransferase 51 family.</text>
</comment>
<dbReference type="PANTHER" id="PTHR32282">
    <property type="entry name" value="BINDING PROTEIN TRANSPEPTIDASE, PUTATIVE-RELATED"/>
    <property type="match status" value="1"/>
</dbReference>
<dbReference type="GO" id="GO:0009252">
    <property type="term" value="P:peptidoglycan biosynthetic process"/>
    <property type="evidence" value="ECO:0007669"/>
    <property type="project" value="UniProtKB-UniPathway"/>
</dbReference>
<dbReference type="SUPFAM" id="SSF56601">
    <property type="entry name" value="beta-lactamase/transpeptidase-like"/>
    <property type="match status" value="1"/>
</dbReference>
<keyword evidence="6" id="KW-0328">Glycosyltransferase</keyword>
<keyword evidence="9" id="KW-0511">Multifunctional enzyme</keyword>
<dbReference type="InterPro" id="IPR001264">
    <property type="entry name" value="Glyco_trans_51"/>
</dbReference>
<dbReference type="GO" id="GO:0008955">
    <property type="term" value="F:peptidoglycan glycosyltransferase activity"/>
    <property type="evidence" value="ECO:0007669"/>
    <property type="project" value="UniProtKB-EC"/>
</dbReference>
<feature type="domain" description="Penicillin-binding protein transpeptidase" evidence="12">
    <location>
        <begin position="303"/>
        <end position="419"/>
    </location>
</feature>
<dbReference type="GO" id="GO:0004180">
    <property type="term" value="F:carboxypeptidase activity"/>
    <property type="evidence" value="ECO:0007669"/>
    <property type="project" value="UniProtKB-KW"/>
</dbReference>